<evidence type="ECO:0000256" key="1">
    <source>
        <dbReference type="SAM" id="Phobius"/>
    </source>
</evidence>
<feature type="transmembrane region" description="Helical" evidence="1">
    <location>
        <begin position="41"/>
        <end position="61"/>
    </location>
</feature>
<evidence type="ECO:0000313" key="3">
    <source>
        <dbReference type="Proteomes" id="UP000567179"/>
    </source>
</evidence>
<dbReference type="OrthoDB" id="2929525at2759"/>
<sequence length="190" mass="21270">MLQATPNLGALEISTFLSLILYGIFTTQVYSYFATSRGDSLWLKLMIGVLFFLETCHSFTASQTIYSDTVTHWMTEQPNSYPLSTTVLLETLVTLTVHSFFSHRIHKLSRSVFLGMICFTLAILRFLGGFVLVVEIYKDIPNVPNGVGYAKKWAWLITAALTVGATLDITIALSMCFYLRKLASPGNFRS</sequence>
<feature type="transmembrane region" description="Helical" evidence="1">
    <location>
        <begin position="113"/>
        <end position="133"/>
    </location>
</feature>
<feature type="transmembrane region" description="Helical" evidence="1">
    <location>
        <begin position="81"/>
        <end position="101"/>
    </location>
</feature>
<feature type="transmembrane region" description="Helical" evidence="1">
    <location>
        <begin position="13"/>
        <end position="34"/>
    </location>
</feature>
<feature type="transmembrane region" description="Helical" evidence="1">
    <location>
        <begin position="153"/>
        <end position="179"/>
    </location>
</feature>
<keyword evidence="3" id="KW-1185">Reference proteome</keyword>
<keyword evidence="1" id="KW-0472">Membrane</keyword>
<proteinExistence type="predicted"/>
<dbReference type="Proteomes" id="UP000567179">
    <property type="component" value="Unassembled WGS sequence"/>
</dbReference>
<dbReference type="EMBL" id="JAACJJ010000060">
    <property type="protein sequence ID" value="KAF5309125.1"/>
    <property type="molecule type" value="Genomic_DNA"/>
</dbReference>
<dbReference type="AlphaFoldDB" id="A0A8H5APY9"/>
<comment type="caution">
    <text evidence="2">The sequence shown here is derived from an EMBL/GenBank/DDBJ whole genome shotgun (WGS) entry which is preliminary data.</text>
</comment>
<organism evidence="2 3">
    <name type="scientific">Psilocybe cf. subviscida</name>
    <dbReference type="NCBI Taxonomy" id="2480587"/>
    <lineage>
        <taxon>Eukaryota</taxon>
        <taxon>Fungi</taxon>
        <taxon>Dikarya</taxon>
        <taxon>Basidiomycota</taxon>
        <taxon>Agaricomycotina</taxon>
        <taxon>Agaricomycetes</taxon>
        <taxon>Agaricomycetidae</taxon>
        <taxon>Agaricales</taxon>
        <taxon>Agaricineae</taxon>
        <taxon>Strophariaceae</taxon>
        <taxon>Psilocybe</taxon>
    </lineage>
</organism>
<evidence type="ECO:0000313" key="2">
    <source>
        <dbReference type="EMBL" id="KAF5309125.1"/>
    </source>
</evidence>
<accession>A0A8H5APY9</accession>
<reference evidence="2 3" key="1">
    <citation type="journal article" date="2020" name="ISME J.">
        <title>Uncovering the hidden diversity of litter-decomposition mechanisms in mushroom-forming fungi.</title>
        <authorList>
            <person name="Floudas D."/>
            <person name="Bentzer J."/>
            <person name="Ahren D."/>
            <person name="Johansson T."/>
            <person name="Persson P."/>
            <person name="Tunlid A."/>
        </authorList>
    </citation>
    <scope>NUCLEOTIDE SEQUENCE [LARGE SCALE GENOMIC DNA]</scope>
    <source>
        <strain evidence="2 3">CBS 101986</strain>
    </source>
</reference>
<keyword evidence="1" id="KW-1133">Transmembrane helix</keyword>
<protein>
    <submittedName>
        <fullName evidence="2">Uncharacterized protein</fullName>
    </submittedName>
</protein>
<name>A0A8H5APY9_9AGAR</name>
<keyword evidence="1" id="KW-0812">Transmembrane</keyword>
<gene>
    <name evidence="2" type="ORF">D9619_012780</name>
</gene>